<evidence type="ECO:0000256" key="2">
    <source>
        <dbReference type="ARBA" id="ARBA00022832"/>
    </source>
</evidence>
<evidence type="ECO:0000313" key="6">
    <source>
        <dbReference type="EMBL" id="KAL3404503.1"/>
    </source>
</evidence>
<evidence type="ECO:0000256" key="4">
    <source>
        <dbReference type="ARBA" id="ARBA00026121"/>
    </source>
</evidence>
<dbReference type="EMBL" id="JBJJXI010000025">
    <property type="protein sequence ID" value="KAL3404503.1"/>
    <property type="molecule type" value="Genomic_DNA"/>
</dbReference>
<dbReference type="InterPro" id="IPR042099">
    <property type="entry name" value="ANL_N_sf"/>
</dbReference>
<organism evidence="6 7">
    <name type="scientific">Trichogramma kaykai</name>
    <dbReference type="NCBI Taxonomy" id="54128"/>
    <lineage>
        <taxon>Eukaryota</taxon>
        <taxon>Metazoa</taxon>
        <taxon>Ecdysozoa</taxon>
        <taxon>Arthropoda</taxon>
        <taxon>Hexapoda</taxon>
        <taxon>Insecta</taxon>
        <taxon>Pterygota</taxon>
        <taxon>Neoptera</taxon>
        <taxon>Endopterygota</taxon>
        <taxon>Hymenoptera</taxon>
        <taxon>Apocrita</taxon>
        <taxon>Proctotrupomorpha</taxon>
        <taxon>Chalcidoidea</taxon>
        <taxon>Trichogrammatidae</taxon>
        <taxon>Trichogramma</taxon>
    </lineage>
</organism>
<dbReference type="SUPFAM" id="SSF56801">
    <property type="entry name" value="Acetyl-CoA synthetase-like"/>
    <property type="match status" value="1"/>
</dbReference>
<dbReference type="Gene3D" id="3.40.50.12780">
    <property type="entry name" value="N-terminal domain of ligase-like"/>
    <property type="match status" value="1"/>
</dbReference>
<dbReference type="PANTHER" id="PTHR43272">
    <property type="entry name" value="LONG-CHAIN-FATTY-ACID--COA LIGASE"/>
    <property type="match status" value="1"/>
</dbReference>
<evidence type="ECO:0000313" key="7">
    <source>
        <dbReference type="Proteomes" id="UP001627154"/>
    </source>
</evidence>
<reference evidence="6 7" key="1">
    <citation type="journal article" date="2024" name="bioRxiv">
        <title>A reference genome for Trichogramma kaykai: A tiny desert-dwelling parasitoid wasp with competing sex-ratio distorters.</title>
        <authorList>
            <person name="Culotta J."/>
            <person name="Lindsey A.R."/>
        </authorList>
    </citation>
    <scope>NUCLEOTIDE SEQUENCE [LARGE SCALE GENOMIC DNA]</scope>
    <source>
        <strain evidence="6 7">KSX58</strain>
    </source>
</reference>
<comment type="caution">
    <text evidence="6">The sequence shown here is derived from an EMBL/GenBank/DDBJ whole genome shotgun (WGS) entry which is preliminary data.</text>
</comment>
<dbReference type="GO" id="GO:0004467">
    <property type="term" value="F:long-chain fatty acid-CoA ligase activity"/>
    <property type="evidence" value="ECO:0007669"/>
    <property type="project" value="UniProtKB-EC"/>
</dbReference>
<dbReference type="AlphaFoldDB" id="A0ABD2XI56"/>
<keyword evidence="7" id="KW-1185">Reference proteome</keyword>
<feature type="domain" description="AMP-dependent synthetase/ligase" evidence="5">
    <location>
        <begin position="114"/>
        <end position="532"/>
    </location>
</feature>
<dbReference type="InterPro" id="IPR000873">
    <property type="entry name" value="AMP-dep_synth/lig_dom"/>
</dbReference>
<keyword evidence="1" id="KW-0436">Ligase</keyword>
<accession>A0ABD2XI56</accession>
<dbReference type="Proteomes" id="UP001627154">
    <property type="component" value="Unassembled WGS sequence"/>
</dbReference>
<name>A0ABD2XI56_9HYME</name>
<sequence>MLGYVYKIIRSIWNHGSLEDFGTAQDMAAVQPLLINGVQTNGFGNGGARDKAIVNNRPTPRYAVASATGLDGPDQILSSDVDTTCEASGRVRLKLDGSIDQDDFKPISVPGLLARTAARHPDHPALVSRPDATGKRTTYTYREYEQQVRQVAKAFLHLGLERHHSVCILGFNTPQWFISDIAAIYAGGFAAGIYTTNSPEACQYCAESSRANIIVVEDDKQLQKILQIRAQLPKLKAIVQFEGVPQHKDVLSWEDLLELGRQQSEDKLEAVLKTIGVNECCTLVYTSGTVGNPKAVMISHDNVLTNAKAILSGIDLKEGRETAISYLPLSHVAAQVVDIFTCMLMAGTVHFADKNALKGSLLDTLVSARPTAFLGVPRVWEKIYEKMQAVARSNGPIKTWIANWAKAQGLHYNQQRMNGVDYKSWGYLIAKWLVFDKVKAALGLDRCHLFGTAAAPLSTEVKKYFMSLDIVIVDVYGMSECAGAHTLCSIDNFRLGSVGHSLPGFTTKLDNMDSQGEGEICMAGRHVFMGYLNDPEKTREAKDENNWLHTGDLGKMDEKNLLYVTGRIKELVITAGGENIPPVHIEQLVKKECPALSNAMLIGDRRKYLTMLVTLKTEMDIESGEPLDKLLPEVQKWAKSLGSQAKTVSEVIKTQDPLIHKAITEAITRANEKAISNAQRVQKFRILPHDFSVPTGELGPTLKLKRNVVLKMYANVIEEMYQEKSTA</sequence>
<evidence type="ECO:0000259" key="5">
    <source>
        <dbReference type="Pfam" id="PF00501"/>
    </source>
</evidence>
<protein>
    <recommendedName>
        <fullName evidence="4">long-chain-fatty-acid--CoA ligase</fullName>
        <ecNumber evidence="4">6.2.1.3</ecNumber>
    </recommendedName>
</protein>
<gene>
    <name evidence="6" type="ORF">TKK_002967</name>
</gene>
<keyword evidence="3" id="KW-0443">Lipid metabolism</keyword>
<evidence type="ECO:0000256" key="3">
    <source>
        <dbReference type="ARBA" id="ARBA00023098"/>
    </source>
</evidence>
<dbReference type="Pfam" id="PF00501">
    <property type="entry name" value="AMP-binding"/>
    <property type="match status" value="1"/>
</dbReference>
<dbReference type="PANTHER" id="PTHR43272:SF32">
    <property type="entry name" value="AMP-DEPENDENT SYNTHETASE_LIGASE DOMAIN-CONTAINING PROTEIN"/>
    <property type="match status" value="1"/>
</dbReference>
<evidence type="ECO:0000256" key="1">
    <source>
        <dbReference type="ARBA" id="ARBA00022598"/>
    </source>
</evidence>
<dbReference type="EC" id="6.2.1.3" evidence="4"/>
<keyword evidence="2" id="KW-0276">Fatty acid metabolism</keyword>
<proteinExistence type="predicted"/>
<dbReference type="Pfam" id="PF23562">
    <property type="entry name" value="AMP-binding_C_3"/>
    <property type="match status" value="1"/>
</dbReference>